<evidence type="ECO:0000256" key="1">
    <source>
        <dbReference type="SAM" id="MobiDB-lite"/>
    </source>
</evidence>
<name>A0AAV4VKT5_CAEEX</name>
<proteinExistence type="predicted"/>
<sequence>MGLEISIFVDVFPDCRSRRVGYPGRGNIKTRFRYITIHGKKFASTRKVGLQPVGPRKVFYFPPTTHRRQMKASPYPPPGDAPSRGYRLPEGS</sequence>
<accession>A0AAV4VKT5</accession>
<dbReference type="Proteomes" id="UP001054945">
    <property type="component" value="Unassembled WGS sequence"/>
</dbReference>
<evidence type="ECO:0000313" key="3">
    <source>
        <dbReference type="Proteomes" id="UP001054945"/>
    </source>
</evidence>
<feature type="region of interest" description="Disordered" evidence="1">
    <location>
        <begin position="61"/>
        <end position="92"/>
    </location>
</feature>
<gene>
    <name evidence="2" type="ORF">CEXT_579731</name>
</gene>
<comment type="caution">
    <text evidence="2">The sequence shown here is derived from an EMBL/GenBank/DDBJ whole genome shotgun (WGS) entry which is preliminary data.</text>
</comment>
<evidence type="ECO:0000313" key="2">
    <source>
        <dbReference type="EMBL" id="GIY71076.1"/>
    </source>
</evidence>
<protein>
    <submittedName>
        <fullName evidence="2">Uncharacterized protein</fullName>
    </submittedName>
</protein>
<reference evidence="2 3" key="1">
    <citation type="submission" date="2021-06" db="EMBL/GenBank/DDBJ databases">
        <title>Caerostris extrusa draft genome.</title>
        <authorList>
            <person name="Kono N."/>
            <person name="Arakawa K."/>
        </authorList>
    </citation>
    <scope>NUCLEOTIDE SEQUENCE [LARGE SCALE GENOMIC DNA]</scope>
</reference>
<keyword evidence="3" id="KW-1185">Reference proteome</keyword>
<dbReference type="AlphaFoldDB" id="A0AAV4VKT5"/>
<organism evidence="2 3">
    <name type="scientific">Caerostris extrusa</name>
    <name type="common">Bark spider</name>
    <name type="synonym">Caerostris bankana</name>
    <dbReference type="NCBI Taxonomy" id="172846"/>
    <lineage>
        <taxon>Eukaryota</taxon>
        <taxon>Metazoa</taxon>
        <taxon>Ecdysozoa</taxon>
        <taxon>Arthropoda</taxon>
        <taxon>Chelicerata</taxon>
        <taxon>Arachnida</taxon>
        <taxon>Araneae</taxon>
        <taxon>Araneomorphae</taxon>
        <taxon>Entelegynae</taxon>
        <taxon>Araneoidea</taxon>
        <taxon>Araneidae</taxon>
        <taxon>Caerostris</taxon>
    </lineage>
</organism>
<dbReference type="EMBL" id="BPLR01014752">
    <property type="protein sequence ID" value="GIY71076.1"/>
    <property type="molecule type" value="Genomic_DNA"/>
</dbReference>